<protein>
    <submittedName>
        <fullName evidence="1">Uncharacterized protein</fullName>
    </submittedName>
</protein>
<accession>A0A9Y2L0S0</accession>
<reference evidence="1 2" key="1">
    <citation type="submission" date="2023-06" db="EMBL/GenBank/DDBJ databases">
        <title>Parasedimentitalea psychrophila sp. nov., a psychrophilic bacterium isolated from deep-sea sediment.</title>
        <authorList>
            <person name="Li A."/>
        </authorList>
    </citation>
    <scope>NUCLEOTIDE SEQUENCE [LARGE SCALE GENOMIC DNA]</scope>
    <source>
        <strain evidence="1 2">QS115</strain>
    </source>
</reference>
<keyword evidence="2" id="KW-1185">Reference proteome</keyword>
<dbReference type="Proteomes" id="UP001238334">
    <property type="component" value="Chromosome"/>
</dbReference>
<sequence>MKSAKIVLPIVLVLGAVALSGCDKSRKERPTYDGVEFKIKTKAVDKKVSRADFIVEIKDAAQSLDGARLAAAHAGVRYCLSEAGYGTSDIIWDVNPRDSEAQLRLVDGDAVFQGTCES</sequence>
<dbReference type="RefSeq" id="WP_270918619.1">
    <property type="nucleotide sequence ID" value="NZ_CP127247.1"/>
</dbReference>
<name>A0A9Y2L0S0_9RHOB</name>
<proteinExistence type="predicted"/>
<evidence type="ECO:0000313" key="1">
    <source>
        <dbReference type="EMBL" id="WIY25437.1"/>
    </source>
</evidence>
<gene>
    <name evidence="1" type="ORF">QPJ95_00325</name>
</gene>
<dbReference type="PROSITE" id="PS51257">
    <property type="entry name" value="PROKAR_LIPOPROTEIN"/>
    <property type="match status" value="1"/>
</dbReference>
<dbReference type="EMBL" id="CP127247">
    <property type="protein sequence ID" value="WIY25437.1"/>
    <property type="molecule type" value="Genomic_DNA"/>
</dbReference>
<dbReference type="AlphaFoldDB" id="A0A9Y2L0S0"/>
<dbReference type="KEGG" id="ppso:QPJ95_00325"/>
<evidence type="ECO:0000313" key="2">
    <source>
        <dbReference type="Proteomes" id="UP001238334"/>
    </source>
</evidence>
<organism evidence="1 2">
    <name type="scientific">Parasedimentitalea psychrophila</name>
    <dbReference type="NCBI Taxonomy" id="2997337"/>
    <lineage>
        <taxon>Bacteria</taxon>
        <taxon>Pseudomonadati</taxon>
        <taxon>Pseudomonadota</taxon>
        <taxon>Alphaproteobacteria</taxon>
        <taxon>Rhodobacterales</taxon>
        <taxon>Paracoccaceae</taxon>
        <taxon>Parasedimentitalea</taxon>
    </lineage>
</organism>